<feature type="region of interest" description="Disordered" evidence="3">
    <location>
        <begin position="362"/>
        <end position="403"/>
    </location>
</feature>
<feature type="region of interest" description="Disordered" evidence="3">
    <location>
        <begin position="17"/>
        <end position="36"/>
    </location>
</feature>
<feature type="compositionally biased region" description="Polar residues" evidence="3">
    <location>
        <begin position="85"/>
        <end position="104"/>
    </location>
</feature>
<dbReference type="Gene3D" id="1.20.5.190">
    <property type="match status" value="1"/>
</dbReference>
<feature type="compositionally biased region" description="Basic and acidic residues" evidence="3">
    <location>
        <begin position="674"/>
        <end position="683"/>
    </location>
</feature>
<dbReference type="InterPro" id="IPR000048">
    <property type="entry name" value="IQ_motif_EF-hand-BS"/>
</dbReference>
<reference evidence="4 5" key="1">
    <citation type="submission" date="2018-04" db="EMBL/GenBank/DDBJ databases">
        <authorList>
            <person name="Vogel A."/>
        </authorList>
    </citation>
    <scope>NUCLEOTIDE SEQUENCE [LARGE SCALE GENOMIC DNA]</scope>
</reference>
<sequence>MGRSASNCFKIITCASDSADSDGFDAPESKCSSDKRGWSFRKRSERHRVLSNTVVIAETQPRKKDSPEAAPIISQTQPDAVIPDKTTSTDQQLSSNLPDKTYSTEPLPVDAEKVYVKEPVQCTDEEPQPPISLEKKSVESASSEVDDHNDELAPKESDVIAIQAAVRGFLAQNSLMKHKNAVKLQAALRGHVVRRQAVGTLRCVQAIVKMQALVRARRDHKSSNLGMEHSSKKVRSSNASMEKILSNSFARQLLESSSPRTKTINIKCDPSKSDSAWLWLERWMTVPTRMSPIAETPAEQLEEKKVVEHLTLTETPSAANNGSSRKESVVPPERFISDDADSLSVQETHYKLEDTQTQGLISELGSFPCPSSSKDNTTTHSTGGNYSYPDKTETEKLDGDNFSFGSRNASGNLTFIAGQSKSEELSLSVGSAVNTTSLTNQETGTDYFPDAISSPPNNVTEHFIKNSSLHTSVLLVAGSECSTELSISSTLDSPDRYEIKVQEYEQETKTPSMDTAVVHHHMRNEDLDIDTREQTISRNELPNDEQKPEMHVVAEQMEVGSPRSHVTFPESQGTPPSSKKASSVKPKARIIEKSGSNSKNPNQDAAAAKSSADTNKDHKSGKRRKSFGSAKSEQQVDQQEHRDSNASGSLPSYMQATESAKAKAILNNSPRSSPDAHNKETYQVKKRHSLPGSNGRQRSPRIERSLSQAQQNTKGNEITSPHERRWQR</sequence>
<evidence type="ECO:0000256" key="1">
    <source>
        <dbReference type="ARBA" id="ARBA00022860"/>
    </source>
</evidence>
<dbReference type="Proteomes" id="UP000595140">
    <property type="component" value="Unassembled WGS sequence"/>
</dbReference>
<accession>A0A484KAI3</accession>
<protein>
    <submittedName>
        <fullName evidence="4">Uncharacterized protein</fullName>
    </submittedName>
</protein>
<feature type="compositionally biased region" description="Low complexity" evidence="3">
    <location>
        <begin position="575"/>
        <end position="585"/>
    </location>
</feature>
<gene>
    <name evidence="4" type="ORF">CCAM_LOCUS4216</name>
</gene>
<keyword evidence="5" id="KW-1185">Reference proteome</keyword>
<organism evidence="4 5">
    <name type="scientific">Cuscuta campestris</name>
    <dbReference type="NCBI Taxonomy" id="132261"/>
    <lineage>
        <taxon>Eukaryota</taxon>
        <taxon>Viridiplantae</taxon>
        <taxon>Streptophyta</taxon>
        <taxon>Embryophyta</taxon>
        <taxon>Tracheophyta</taxon>
        <taxon>Spermatophyta</taxon>
        <taxon>Magnoliopsida</taxon>
        <taxon>eudicotyledons</taxon>
        <taxon>Gunneridae</taxon>
        <taxon>Pentapetalae</taxon>
        <taxon>asterids</taxon>
        <taxon>lamiids</taxon>
        <taxon>Solanales</taxon>
        <taxon>Convolvulaceae</taxon>
        <taxon>Cuscuteae</taxon>
        <taxon>Cuscuta</taxon>
        <taxon>Cuscuta subgen. Grammica</taxon>
        <taxon>Cuscuta sect. Cleistogrammica</taxon>
    </lineage>
</organism>
<feature type="region of interest" description="Disordered" evidence="3">
    <location>
        <begin position="219"/>
        <end position="239"/>
    </location>
</feature>
<feature type="compositionally biased region" description="Polar residues" evidence="3">
    <location>
        <begin position="594"/>
        <end position="603"/>
    </location>
</feature>
<proteinExistence type="inferred from homology"/>
<feature type="region of interest" description="Disordered" evidence="3">
    <location>
        <begin position="523"/>
        <end position="728"/>
    </location>
</feature>
<dbReference type="PANTHER" id="PTHR32295">
    <property type="entry name" value="IQ-DOMAIN 5-RELATED"/>
    <property type="match status" value="1"/>
</dbReference>
<feature type="compositionally biased region" description="Basic and acidic residues" evidence="3">
    <location>
        <begin position="390"/>
        <end position="399"/>
    </location>
</feature>
<dbReference type="SMART" id="SM00015">
    <property type="entry name" value="IQ"/>
    <property type="match status" value="2"/>
</dbReference>
<dbReference type="AlphaFoldDB" id="A0A484KAI3"/>
<dbReference type="EMBL" id="OOIL02000230">
    <property type="protein sequence ID" value="VFQ62440.1"/>
    <property type="molecule type" value="Genomic_DNA"/>
</dbReference>
<feature type="region of interest" description="Disordered" evidence="3">
    <location>
        <begin position="55"/>
        <end position="108"/>
    </location>
</feature>
<keyword evidence="1" id="KW-0112">Calmodulin-binding</keyword>
<dbReference type="PANTHER" id="PTHR32295:SF154">
    <property type="entry name" value="PROTEIN IQ-DOMAIN 32"/>
    <property type="match status" value="1"/>
</dbReference>
<feature type="compositionally biased region" description="Polar residues" evidence="3">
    <location>
        <begin position="369"/>
        <end position="385"/>
    </location>
</feature>
<feature type="compositionally biased region" description="Polar residues" evidence="3">
    <location>
        <begin position="705"/>
        <end position="719"/>
    </location>
</feature>
<evidence type="ECO:0000256" key="3">
    <source>
        <dbReference type="SAM" id="MobiDB-lite"/>
    </source>
</evidence>
<dbReference type="OrthoDB" id="1747078at2759"/>
<dbReference type="GO" id="GO:0005516">
    <property type="term" value="F:calmodulin binding"/>
    <property type="evidence" value="ECO:0007669"/>
    <property type="project" value="UniProtKB-KW"/>
</dbReference>
<feature type="compositionally biased region" description="Basic and acidic residues" evidence="3">
    <location>
        <begin position="27"/>
        <end position="36"/>
    </location>
</feature>
<comment type="similarity">
    <text evidence="2">Belongs to the IQD family.</text>
</comment>
<evidence type="ECO:0000313" key="4">
    <source>
        <dbReference type="EMBL" id="VFQ62440.1"/>
    </source>
</evidence>
<evidence type="ECO:0000313" key="5">
    <source>
        <dbReference type="Proteomes" id="UP000595140"/>
    </source>
</evidence>
<feature type="compositionally biased region" description="Polar residues" evidence="3">
    <location>
        <begin position="645"/>
        <end position="658"/>
    </location>
</feature>
<evidence type="ECO:0000256" key="2">
    <source>
        <dbReference type="ARBA" id="ARBA00024341"/>
    </source>
</evidence>
<dbReference type="PROSITE" id="PS50096">
    <property type="entry name" value="IQ"/>
    <property type="match status" value="2"/>
</dbReference>
<dbReference type="Pfam" id="PF00612">
    <property type="entry name" value="IQ"/>
    <property type="match status" value="2"/>
</dbReference>
<name>A0A484KAI3_9ASTE</name>
<feature type="compositionally biased region" description="Basic and acidic residues" evidence="3">
    <location>
        <begin position="523"/>
        <end position="535"/>
    </location>
</feature>
<feature type="region of interest" description="Disordered" evidence="3">
    <location>
        <begin position="121"/>
        <end position="154"/>
    </location>
</feature>